<name>A0A927C5K0_9GAMM</name>
<reference evidence="1" key="1">
    <citation type="submission" date="2020-09" db="EMBL/GenBank/DDBJ databases">
        <authorList>
            <person name="Yoon J.-W."/>
        </authorList>
    </citation>
    <scope>NUCLEOTIDE SEQUENCE</scope>
    <source>
        <strain evidence="1">KMU-158</strain>
    </source>
</reference>
<dbReference type="AlphaFoldDB" id="A0A927C5K0"/>
<comment type="caution">
    <text evidence="1">The sequence shown here is derived from an EMBL/GenBank/DDBJ whole genome shotgun (WGS) entry which is preliminary data.</text>
</comment>
<protein>
    <submittedName>
        <fullName evidence="1">ADP-ribosyl-(Dinitrogen reductase) hydrolase</fullName>
    </submittedName>
</protein>
<dbReference type="Proteomes" id="UP000610558">
    <property type="component" value="Unassembled WGS sequence"/>
</dbReference>
<evidence type="ECO:0000313" key="2">
    <source>
        <dbReference type="Proteomes" id="UP000610558"/>
    </source>
</evidence>
<dbReference type="EMBL" id="JACXLD010000009">
    <property type="protein sequence ID" value="MBD2859976.1"/>
    <property type="molecule type" value="Genomic_DNA"/>
</dbReference>
<proteinExistence type="predicted"/>
<organism evidence="1 2">
    <name type="scientific">Spongiibacter pelagi</name>
    <dbReference type="NCBI Taxonomy" id="2760804"/>
    <lineage>
        <taxon>Bacteria</taxon>
        <taxon>Pseudomonadati</taxon>
        <taxon>Pseudomonadota</taxon>
        <taxon>Gammaproteobacteria</taxon>
        <taxon>Cellvibrionales</taxon>
        <taxon>Spongiibacteraceae</taxon>
        <taxon>Spongiibacter</taxon>
    </lineage>
</organism>
<accession>A0A927C5K0</accession>
<sequence length="94" mass="10773">MALVISTKIMAKLKDKHCVTKTEVLQCFSNINGEFLIDSREEHQTDPPSQWFIAETDQGRKLKVVFVFKDGDFFLKTAYPANSTEISIYKNKAQ</sequence>
<keyword evidence="1" id="KW-0378">Hydrolase</keyword>
<keyword evidence="2" id="KW-1185">Reference proteome</keyword>
<dbReference type="GO" id="GO:0016787">
    <property type="term" value="F:hydrolase activity"/>
    <property type="evidence" value="ECO:0007669"/>
    <property type="project" value="UniProtKB-KW"/>
</dbReference>
<evidence type="ECO:0000313" key="1">
    <source>
        <dbReference type="EMBL" id="MBD2859976.1"/>
    </source>
</evidence>
<gene>
    <name evidence="1" type="ORF">IB286_13285</name>
</gene>
<dbReference type="RefSeq" id="WP_190766378.1">
    <property type="nucleotide sequence ID" value="NZ_JACXLD010000009.1"/>
</dbReference>